<evidence type="ECO:0000256" key="2">
    <source>
        <dbReference type="SAM" id="Phobius"/>
    </source>
</evidence>
<dbReference type="InterPro" id="IPR013974">
    <property type="entry name" value="SAF"/>
</dbReference>
<dbReference type="Proteomes" id="UP000604475">
    <property type="component" value="Unassembled WGS sequence"/>
</dbReference>
<dbReference type="AlphaFoldDB" id="A0A937UQF9"/>
<keyword evidence="4" id="KW-0966">Cell projection</keyword>
<evidence type="ECO:0000256" key="1">
    <source>
        <dbReference type="SAM" id="MobiDB-lite"/>
    </source>
</evidence>
<evidence type="ECO:0000313" key="4">
    <source>
        <dbReference type="EMBL" id="MBL7630182.1"/>
    </source>
</evidence>
<dbReference type="RefSeq" id="WP_202999921.1">
    <property type="nucleotide sequence ID" value="NZ_JADWYU010000136.1"/>
</dbReference>
<proteinExistence type="predicted"/>
<name>A0A937UQF9_9ACTN</name>
<dbReference type="SMART" id="SM00858">
    <property type="entry name" value="SAF"/>
    <property type="match status" value="1"/>
</dbReference>
<dbReference type="CDD" id="cd11614">
    <property type="entry name" value="SAF_CpaB_FlgA_like"/>
    <property type="match status" value="1"/>
</dbReference>
<keyword evidence="2" id="KW-0472">Membrane</keyword>
<keyword evidence="2" id="KW-0812">Transmembrane</keyword>
<protein>
    <submittedName>
        <fullName evidence="4">Flagellar biosynthesis protein FlgA</fullName>
    </submittedName>
</protein>
<keyword evidence="4" id="KW-0282">Flagellum</keyword>
<evidence type="ECO:0000259" key="3">
    <source>
        <dbReference type="SMART" id="SM00858"/>
    </source>
</evidence>
<keyword evidence="4" id="KW-0969">Cilium</keyword>
<feature type="compositionally biased region" description="Polar residues" evidence="1">
    <location>
        <begin position="257"/>
        <end position="274"/>
    </location>
</feature>
<comment type="caution">
    <text evidence="4">The sequence shown here is derived from an EMBL/GenBank/DDBJ whole genome shotgun (WGS) entry which is preliminary data.</text>
</comment>
<evidence type="ECO:0000313" key="5">
    <source>
        <dbReference type="Proteomes" id="UP000604475"/>
    </source>
</evidence>
<feature type="compositionally biased region" description="Gly residues" evidence="1">
    <location>
        <begin position="276"/>
        <end position="285"/>
    </location>
</feature>
<reference evidence="4" key="1">
    <citation type="submission" date="2020-12" db="EMBL/GenBank/DDBJ databases">
        <title>Genomic characterization of non-nitrogen-fixing Frankia strains.</title>
        <authorList>
            <person name="Carlos-Shanley C."/>
            <person name="Guerra T."/>
            <person name="Hahn D."/>
        </authorList>
    </citation>
    <scope>NUCLEOTIDE SEQUENCE</scope>
    <source>
        <strain evidence="4">CN6</strain>
    </source>
</reference>
<feature type="transmembrane region" description="Helical" evidence="2">
    <location>
        <begin position="31"/>
        <end position="51"/>
    </location>
</feature>
<feature type="region of interest" description="Disordered" evidence="1">
    <location>
        <begin position="221"/>
        <end position="285"/>
    </location>
</feature>
<accession>A0A937UQF9</accession>
<organism evidence="4 5">
    <name type="scientific">Frankia nepalensis</name>
    <dbReference type="NCBI Taxonomy" id="1836974"/>
    <lineage>
        <taxon>Bacteria</taxon>
        <taxon>Bacillati</taxon>
        <taxon>Actinomycetota</taxon>
        <taxon>Actinomycetes</taxon>
        <taxon>Frankiales</taxon>
        <taxon>Frankiaceae</taxon>
        <taxon>Frankia</taxon>
    </lineage>
</organism>
<keyword evidence="5" id="KW-1185">Reference proteome</keyword>
<sequence length="285" mass="27763">MAYTDHWDDADLDDGLDTAGRSTPRQPGRRWGGVLAGLLLAVLGAGGALWLGSGGQQMVDAVALARPVARGQVVTAGDLAQVRVAADGGAVRLATPATARDLLLGRQALVDLPAGTLLTPELVGSVAGPAGTLTLGVAVDPAGLPSSALRPGERVDVVGVDPVTKTAVTLARAVTVTEVGRPSGTSGTGETVVYLAVPAELAARVATVAAVSPGVRLLGATSPDVMGDPNTGGRGGAATVNPTTTVPSAGPAGTPTGYPSATPTRAAVSTTSSGDGFAGTAGSGR</sequence>
<gene>
    <name evidence="4" type="ORF">I7412_24060</name>
</gene>
<dbReference type="EMBL" id="JAEACQ010000243">
    <property type="protein sequence ID" value="MBL7630182.1"/>
    <property type="molecule type" value="Genomic_DNA"/>
</dbReference>
<keyword evidence="2" id="KW-1133">Transmembrane helix</keyword>
<feature type="domain" description="SAF" evidence="3">
    <location>
        <begin position="59"/>
        <end position="124"/>
    </location>
</feature>